<comment type="subunit">
    <text evidence="2">Homodimer.</text>
</comment>
<dbReference type="PIRSF" id="PIRSF000350">
    <property type="entry name" value="Mercury_reductase_MerA"/>
    <property type="match status" value="1"/>
</dbReference>
<keyword evidence="8 12" id="KW-0676">Redox-active center</keyword>
<evidence type="ECO:0000256" key="1">
    <source>
        <dbReference type="ARBA" id="ARBA00007532"/>
    </source>
</evidence>
<dbReference type="InterPro" id="IPR036188">
    <property type="entry name" value="FAD/NAD-bd_sf"/>
</dbReference>
<feature type="binding site" evidence="10">
    <location>
        <position position="52"/>
    </location>
    <ligand>
        <name>FAD</name>
        <dbReference type="ChEBI" id="CHEBI:57692"/>
    </ligand>
</feature>
<evidence type="ECO:0000256" key="4">
    <source>
        <dbReference type="ARBA" id="ARBA00022827"/>
    </source>
</evidence>
<dbReference type="EC" id="1.8.1.7" evidence="15"/>
<evidence type="ECO:0000259" key="14">
    <source>
        <dbReference type="Pfam" id="PF07992"/>
    </source>
</evidence>
<comment type="similarity">
    <text evidence="1 12">Belongs to the class-I pyridine nucleotide-disulfide oxidoreductase family.</text>
</comment>
<evidence type="ECO:0000256" key="9">
    <source>
        <dbReference type="PIRSR" id="PIRSR000350-2"/>
    </source>
</evidence>
<dbReference type="GO" id="GO:0045454">
    <property type="term" value="P:cell redox homeostasis"/>
    <property type="evidence" value="ECO:0007669"/>
    <property type="project" value="InterPro"/>
</dbReference>
<evidence type="ECO:0000256" key="5">
    <source>
        <dbReference type="ARBA" id="ARBA00022857"/>
    </source>
</evidence>
<dbReference type="PANTHER" id="PTHR42737">
    <property type="entry name" value="GLUTATHIONE REDUCTASE"/>
    <property type="match status" value="1"/>
</dbReference>
<reference evidence="15" key="1">
    <citation type="submission" date="2021-04" db="EMBL/GenBank/DDBJ databases">
        <title>Draft genome sequence data of methanotrophic Methylovulum sp. strain S1L and Methylomonas sp. strain S2AM isolated from boreal lake water columns.</title>
        <authorList>
            <person name="Rissanen A.J."/>
            <person name="Mangayil R."/>
            <person name="Svenning M.M."/>
            <person name="Khanongnuch R."/>
        </authorList>
    </citation>
    <scope>NUCLEOTIDE SEQUENCE</scope>
    <source>
        <strain evidence="15">S2AM</strain>
    </source>
</reference>
<keyword evidence="10" id="KW-0547">Nucleotide-binding</keyword>
<dbReference type="Gene3D" id="3.30.390.30">
    <property type="match status" value="1"/>
</dbReference>
<dbReference type="SUPFAM" id="SSF51905">
    <property type="entry name" value="FAD/NAD(P)-binding domain"/>
    <property type="match status" value="1"/>
</dbReference>
<evidence type="ECO:0000259" key="13">
    <source>
        <dbReference type="Pfam" id="PF02852"/>
    </source>
</evidence>
<dbReference type="GO" id="GO:0005829">
    <property type="term" value="C:cytosol"/>
    <property type="evidence" value="ECO:0007669"/>
    <property type="project" value="TreeGrafter"/>
</dbReference>
<dbReference type="Proteomes" id="UP000676649">
    <property type="component" value="Chromosome"/>
</dbReference>
<name>A0A975MQP3_9GAMM</name>
<feature type="domain" description="FAD/NAD(P)-binding" evidence="14">
    <location>
        <begin position="7"/>
        <end position="317"/>
    </location>
</feature>
<feature type="binding site" evidence="10">
    <location>
        <begin position="174"/>
        <end position="181"/>
    </location>
    <ligand>
        <name>NAD(+)</name>
        <dbReference type="ChEBI" id="CHEBI:57540"/>
    </ligand>
</feature>
<dbReference type="PANTHER" id="PTHR42737:SF2">
    <property type="entry name" value="GLUTATHIONE REDUCTASE"/>
    <property type="match status" value="1"/>
</dbReference>
<dbReference type="RefSeq" id="WP_215584535.1">
    <property type="nucleotide sequence ID" value="NZ_CP073754.1"/>
</dbReference>
<evidence type="ECO:0000256" key="10">
    <source>
        <dbReference type="PIRSR" id="PIRSR000350-3"/>
    </source>
</evidence>
<feature type="binding site" evidence="10">
    <location>
        <position position="302"/>
    </location>
    <ligand>
        <name>FAD</name>
        <dbReference type="ChEBI" id="CHEBI:57692"/>
    </ligand>
</feature>
<protein>
    <submittedName>
        <fullName evidence="15">Glutathione-disulfide reductase</fullName>
        <ecNumber evidence="15">1.8.1.7</ecNumber>
    </submittedName>
</protein>
<keyword evidence="10" id="KW-0520">NAD</keyword>
<gene>
    <name evidence="15" type="primary">gorA</name>
    <name evidence="15" type="ORF">KEF85_07270</name>
</gene>
<dbReference type="InterPro" id="IPR012999">
    <property type="entry name" value="Pyr_OxRdtase_I_AS"/>
</dbReference>
<sequence>MTDYDVDLFVIGAGSAGVRAARMAAGLGVRVAIAENRYLGGTCVNVGCVPKKLFVYAAHFQEDFAAAPGFGWSLGTPKFDWSVLLAHKDREIQRLQKIYAGLLENTGVQIINGQASLVDAHTVRVGEQTFSCERILIATGAWPAIPDIPGRELVVSSNEMFALPALPKRVLIVGGGYIAVEFAGILHGLGVATTLCYRGDRLLRGFDNDIRDFLAEEMRKQGIDIRLNTDISRISQTADGLLAHFGENQAIAADLVLYATGRTANTAGLGLEAVGVALTDKGAIQINPAYQTNIPSIYALGDVANSFNLTPVATAEATALVNQLYGHSASPVDYDHIPTAVFSQPNIGTVGLTEAAARKRYPDIDVYKSVFTPMKHTLSGLNQKTLMKLVVERSTDKVLGVHMVGADAGEIIQGMAIAIRAGASKAVFDSTIGIHPTAAEEFVTMRKPVASGFAGLPDGESSKTTKNAN</sequence>
<feature type="binding site" evidence="10">
    <location>
        <position position="261"/>
    </location>
    <ligand>
        <name>NAD(+)</name>
        <dbReference type="ChEBI" id="CHEBI:57540"/>
    </ligand>
</feature>
<dbReference type="PRINTS" id="PR00368">
    <property type="entry name" value="FADPNR"/>
</dbReference>
<dbReference type="Pfam" id="PF02852">
    <property type="entry name" value="Pyr_redox_dim"/>
    <property type="match status" value="1"/>
</dbReference>
<dbReference type="InterPro" id="IPR004099">
    <property type="entry name" value="Pyr_nucl-diS_OxRdtase_dimer"/>
</dbReference>
<dbReference type="SUPFAM" id="SSF55424">
    <property type="entry name" value="FAD/NAD-linked reductases, dimerisation (C-terminal) domain"/>
    <property type="match status" value="1"/>
</dbReference>
<feature type="active site" description="Proton acceptor" evidence="9">
    <location>
        <position position="435"/>
    </location>
</feature>
<dbReference type="Pfam" id="PF07992">
    <property type="entry name" value="Pyr_redox_2"/>
    <property type="match status" value="1"/>
</dbReference>
<dbReference type="PROSITE" id="PS00076">
    <property type="entry name" value="PYRIDINE_REDOX_1"/>
    <property type="match status" value="1"/>
</dbReference>
<dbReference type="GO" id="GO:0006749">
    <property type="term" value="P:glutathione metabolic process"/>
    <property type="evidence" value="ECO:0007669"/>
    <property type="project" value="TreeGrafter"/>
</dbReference>
<feature type="disulfide bond" description="Redox-active" evidence="11">
    <location>
        <begin position="43"/>
        <end position="48"/>
    </location>
</feature>
<keyword evidence="6 12" id="KW-0560">Oxidoreductase</keyword>
<dbReference type="InterPro" id="IPR023753">
    <property type="entry name" value="FAD/NAD-binding_dom"/>
</dbReference>
<keyword evidence="3 12" id="KW-0285">Flavoprotein</keyword>
<dbReference type="PRINTS" id="PR00411">
    <property type="entry name" value="PNDRDTASEI"/>
</dbReference>
<keyword evidence="5" id="KW-0521">NADP</keyword>
<evidence type="ECO:0000256" key="3">
    <source>
        <dbReference type="ARBA" id="ARBA00022630"/>
    </source>
</evidence>
<keyword evidence="4 10" id="KW-0274">FAD</keyword>
<evidence type="ECO:0000313" key="15">
    <source>
        <dbReference type="EMBL" id="QWF72241.1"/>
    </source>
</evidence>
<comment type="cofactor">
    <cofactor evidence="10">
        <name>FAD</name>
        <dbReference type="ChEBI" id="CHEBI:57692"/>
    </cofactor>
    <text evidence="10">Binds 1 FAD per subunit.</text>
</comment>
<evidence type="ECO:0000256" key="8">
    <source>
        <dbReference type="ARBA" id="ARBA00023284"/>
    </source>
</evidence>
<keyword evidence="7" id="KW-1015">Disulfide bond</keyword>
<proteinExistence type="inferred from homology"/>
<organism evidence="15 16">
    <name type="scientific">Methylomonas paludis</name>
    <dbReference type="NCBI Taxonomy" id="1173101"/>
    <lineage>
        <taxon>Bacteria</taxon>
        <taxon>Pseudomonadati</taxon>
        <taxon>Pseudomonadota</taxon>
        <taxon>Gammaproteobacteria</taxon>
        <taxon>Methylococcales</taxon>
        <taxon>Methylococcaceae</taxon>
        <taxon>Methylomonas</taxon>
    </lineage>
</organism>
<dbReference type="GO" id="GO:0004362">
    <property type="term" value="F:glutathione-disulfide reductase (NADPH) activity"/>
    <property type="evidence" value="ECO:0007669"/>
    <property type="project" value="UniProtKB-EC"/>
</dbReference>
<dbReference type="KEGG" id="mpad:KEF85_07270"/>
<dbReference type="GO" id="GO:0050660">
    <property type="term" value="F:flavin adenine dinucleotide binding"/>
    <property type="evidence" value="ECO:0007669"/>
    <property type="project" value="InterPro"/>
</dbReference>
<dbReference type="Gene3D" id="3.50.50.60">
    <property type="entry name" value="FAD/NAD(P)-binding domain"/>
    <property type="match status" value="2"/>
</dbReference>
<dbReference type="InterPro" id="IPR001100">
    <property type="entry name" value="Pyr_nuc-diS_OxRdtase"/>
</dbReference>
<dbReference type="EMBL" id="CP073754">
    <property type="protein sequence ID" value="QWF72241.1"/>
    <property type="molecule type" value="Genomic_DNA"/>
</dbReference>
<evidence type="ECO:0000256" key="6">
    <source>
        <dbReference type="ARBA" id="ARBA00023002"/>
    </source>
</evidence>
<accession>A0A975MQP3</accession>
<evidence type="ECO:0000313" key="16">
    <source>
        <dbReference type="Proteomes" id="UP000676649"/>
    </source>
</evidence>
<dbReference type="FunFam" id="3.50.50.60:FF:000051">
    <property type="entry name" value="Glutathione reductase"/>
    <property type="match status" value="1"/>
</dbReference>
<evidence type="ECO:0000256" key="2">
    <source>
        <dbReference type="ARBA" id="ARBA00011738"/>
    </source>
</evidence>
<evidence type="ECO:0000256" key="12">
    <source>
        <dbReference type="RuleBase" id="RU003691"/>
    </source>
</evidence>
<dbReference type="InterPro" id="IPR046952">
    <property type="entry name" value="GSHR/TRXR-like"/>
</dbReference>
<dbReference type="AlphaFoldDB" id="A0A975MQP3"/>
<keyword evidence="16" id="KW-1185">Reference proteome</keyword>
<evidence type="ECO:0000256" key="7">
    <source>
        <dbReference type="ARBA" id="ARBA00023157"/>
    </source>
</evidence>
<dbReference type="GO" id="GO:0034599">
    <property type="term" value="P:cellular response to oxidative stress"/>
    <property type="evidence" value="ECO:0007669"/>
    <property type="project" value="TreeGrafter"/>
</dbReference>
<evidence type="ECO:0000256" key="11">
    <source>
        <dbReference type="PIRSR" id="PIRSR000350-4"/>
    </source>
</evidence>
<dbReference type="InterPro" id="IPR016156">
    <property type="entry name" value="FAD/NAD-linked_Rdtase_dimer_sf"/>
</dbReference>
<feature type="domain" description="Pyridine nucleotide-disulphide oxidoreductase dimerisation" evidence="13">
    <location>
        <begin position="337"/>
        <end position="445"/>
    </location>
</feature>
<dbReference type="NCBIfam" id="NF004776">
    <property type="entry name" value="PRK06116.1"/>
    <property type="match status" value="1"/>
</dbReference>